<protein>
    <submittedName>
        <fullName evidence="2">HXXEE domain-containing protein</fullName>
    </submittedName>
</protein>
<evidence type="ECO:0000313" key="2">
    <source>
        <dbReference type="EMBL" id="QSF44178.1"/>
    </source>
</evidence>
<gene>
    <name evidence="2" type="ORF">JRJ22_23625</name>
</gene>
<organism evidence="2 3">
    <name type="scientific">Paenibacillus tianjinensis</name>
    <dbReference type="NCBI Taxonomy" id="2810347"/>
    <lineage>
        <taxon>Bacteria</taxon>
        <taxon>Bacillati</taxon>
        <taxon>Bacillota</taxon>
        <taxon>Bacilli</taxon>
        <taxon>Bacillales</taxon>
        <taxon>Paenibacillaceae</taxon>
        <taxon>Paenibacillus</taxon>
    </lineage>
</organism>
<keyword evidence="1" id="KW-1133">Transmembrane helix</keyword>
<dbReference type="EMBL" id="CP070969">
    <property type="protein sequence ID" value="QSF44178.1"/>
    <property type="molecule type" value="Genomic_DNA"/>
</dbReference>
<evidence type="ECO:0000256" key="1">
    <source>
        <dbReference type="SAM" id="Phobius"/>
    </source>
</evidence>
<reference evidence="2 3" key="1">
    <citation type="submission" date="2021-02" db="EMBL/GenBank/DDBJ databases">
        <title>Paenibacillus tianjinensis sp. nov.</title>
        <authorList>
            <person name="Liu H."/>
        </authorList>
    </citation>
    <scope>NUCLEOTIDE SEQUENCE [LARGE SCALE GENOMIC DNA]</scope>
    <source>
        <strain evidence="2 3">TB2019</strain>
    </source>
</reference>
<proteinExistence type="predicted"/>
<accession>A0ABX7L9X6</accession>
<dbReference type="RefSeq" id="WP_206101772.1">
    <property type="nucleotide sequence ID" value="NZ_CP070969.1"/>
</dbReference>
<name>A0ABX7L9X6_9BACL</name>
<dbReference type="Proteomes" id="UP000663452">
    <property type="component" value="Chromosome"/>
</dbReference>
<evidence type="ECO:0000313" key="3">
    <source>
        <dbReference type="Proteomes" id="UP000663452"/>
    </source>
</evidence>
<sequence length="178" mass="20677">MNRLISDTSILWLLPIIFMIHDFEEIIPIPGWVQRNKEQIYNKIPSFAKARVEKMSSLTGSQFSAAVGVLFVLFSAAAFLAYEYHFYLLYMVLSLGLFLHAFFHIGVSLFLRRWTPGVATSVLLLLPYGVLSIDYFNRNDLFVFPDILYFSLIVILLFMPFLQFLHFIGRKLARSEHQ</sequence>
<feature type="transmembrane region" description="Helical" evidence="1">
    <location>
        <begin position="88"/>
        <end position="111"/>
    </location>
</feature>
<keyword evidence="1" id="KW-0472">Membrane</keyword>
<keyword evidence="3" id="KW-1185">Reference proteome</keyword>
<feature type="transmembrane region" description="Helical" evidence="1">
    <location>
        <begin position="148"/>
        <end position="168"/>
    </location>
</feature>
<feature type="transmembrane region" description="Helical" evidence="1">
    <location>
        <begin position="118"/>
        <end position="136"/>
    </location>
</feature>
<keyword evidence="1" id="KW-0812">Transmembrane</keyword>
<feature type="transmembrane region" description="Helical" evidence="1">
    <location>
        <begin position="63"/>
        <end position="82"/>
    </location>
</feature>
<dbReference type="InterPro" id="IPR025671">
    <property type="entry name" value="HXXEE"/>
</dbReference>
<dbReference type="Pfam" id="PF13787">
    <property type="entry name" value="HXXEE"/>
    <property type="match status" value="1"/>
</dbReference>